<accession>A0ABD0LG31</accession>
<organism evidence="1 2">
    <name type="scientific">Batillaria attramentaria</name>
    <dbReference type="NCBI Taxonomy" id="370345"/>
    <lineage>
        <taxon>Eukaryota</taxon>
        <taxon>Metazoa</taxon>
        <taxon>Spiralia</taxon>
        <taxon>Lophotrochozoa</taxon>
        <taxon>Mollusca</taxon>
        <taxon>Gastropoda</taxon>
        <taxon>Caenogastropoda</taxon>
        <taxon>Sorbeoconcha</taxon>
        <taxon>Cerithioidea</taxon>
        <taxon>Batillariidae</taxon>
        <taxon>Batillaria</taxon>
    </lineage>
</organism>
<dbReference type="Proteomes" id="UP001519460">
    <property type="component" value="Unassembled WGS sequence"/>
</dbReference>
<reference evidence="1 2" key="1">
    <citation type="journal article" date="2023" name="Sci. Data">
        <title>Genome assembly of the Korean intertidal mud-creeper Batillaria attramentaria.</title>
        <authorList>
            <person name="Patra A.K."/>
            <person name="Ho P.T."/>
            <person name="Jun S."/>
            <person name="Lee S.J."/>
            <person name="Kim Y."/>
            <person name="Won Y.J."/>
        </authorList>
    </citation>
    <scope>NUCLEOTIDE SEQUENCE [LARGE SCALE GENOMIC DNA]</scope>
    <source>
        <strain evidence="1">Wonlab-2016</strain>
    </source>
</reference>
<proteinExistence type="predicted"/>
<dbReference type="AlphaFoldDB" id="A0ABD0LG31"/>
<name>A0ABD0LG31_9CAEN</name>
<protein>
    <recommendedName>
        <fullName evidence="3">Secreted protein</fullName>
    </recommendedName>
</protein>
<evidence type="ECO:0008006" key="3">
    <source>
        <dbReference type="Google" id="ProtNLM"/>
    </source>
</evidence>
<keyword evidence="2" id="KW-1185">Reference proteome</keyword>
<gene>
    <name evidence="1" type="ORF">BaRGS_00010537</name>
</gene>
<evidence type="ECO:0000313" key="2">
    <source>
        <dbReference type="Proteomes" id="UP001519460"/>
    </source>
</evidence>
<sequence length="96" mass="11190">MHYPVSFFVKFLLPPVVSFDKRFGKTPHSRNETQFHAHWKITESTRILSAPWGCLRLRYKPDTFGRTQRTQDGATLCNNNLRTIPVCAARKRVEVD</sequence>
<dbReference type="EMBL" id="JACVVK020000052">
    <property type="protein sequence ID" value="KAK7498277.1"/>
    <property type="molecule type" value="Genomic_DNA"/>
</dbReference>
<evidence type="ECO:0000313" key="1">
    <source>
        <dbReference type="EMBL" id="KAK7498277.1"/>
    </source>
</evidence>
<comment type="caution">
    <text evidence="1">The sequence shown here is derived from an EMBL/GenBank/DDBJ whole genome shotgun (WGS) entry which is preliminary data.</text>
</comment>